<evidence type="ECO:0000313" key="12">
    <source>
        <dbReference type="Proteomes" id="UP001210678"/>
    </source>
</evidence>
<comment type="caution">
    <text evidence="11">The sequence shown here is derived from an EMBL/GenBank/DDBJ whole genome shotgun (WGS) entry which is preliminary data.</text>
</comment>
<feature type="signal peptide" evidence="10">
    <location>
        <begin position="1"/>
        <end position="24"/>
    </location>
</feature>
<keyword evidence="10" id="KW-0732">Signal</keyword>
<reference evidence="11 12" key="1">
    <citation type="submission" date="2023-01" db="EMBL/GenBank/DDBJ databases">
        <title>Vibrio sp. KJ40-1 sp.nov, isolated from marine algae.</title>
        <authorList>
            <person name="Butt M."/>
            <person name="Kim J.M.J."/>
            <person name="Jeon C.O.C."/>
        </authorList>
    </citation>
    <scope>NUCLEOTIDE SEQUENCE [LARGE SCALE GENOMIC DNA]</scope>
    <source>
        <strain evidence="11 12">KJ40-1</strain>
    </source>
</reference>
<dbReference type="RefSeq" id="WP_272134200.1">
    <property type="nucleotide sequence ID" value="NZ_JAQLOI010000001.1"/>
</dbReference>
<dbReference type="InterPro" id="IPR036998">
    <property type="entry name" value="Porin_LamB_sf"/>
</dbReference>
<comment type="similarity">
    <text evidence="2">Belongs to the porin LamB (TC 1.B.3) family.</text>
</comment>
<dbReference type="Gene3D" id="2.40.170.10">
    <property type="entry name" value="Porin, LamB type"/>
    <property type="match status" value="1"/>
</dbReference>
<evidence type="ECO:0000256" key="1">
    <source>
        <dbReference type="ARBA" id="ARBA00004571"/>
    </source>
</evidence>
<keyword evidence="6" id="KW-0406">Ion transport</keyword>
<evidence type="ECO:0000313" key="11">
    <source>
        <dbReference type="EMBL" id="MDB1123536.1"/>
    </source>
</evidence>
<evidence type="ECO:0000256" key="10">
    <source>
        <dbReference type="SAM" id="SignalP"/>
    </source>
</evidence>
<comment type="subcellular location">
    <subcellularLocation>
        <location evidence="1">Cell outer membrane</location>
        <topology evidence="1">Multi-pass membrane protein</topology>
    </subcellularLocation>
</comment>
<evidence type="ECO:0000256" key="7">
    <source>
        <dbReference type="ARBA" id="ARBA00023114"/>
    </source>
</evidence>
<keyword evidence="9" id="KW-0998">Cell outer membrane</keyword>
<dbReference type="InterPro" id="IPR003192">
    <property type="entry name" value="Porin_LamB"/>
</dbReference>
<evidence type="ECO:0000256" key="6">
    <source>
        <dbReference type="ARBA" id="ARBA00023065"/>
    </source>
</evidence>
<proteinExistence type="inferred from homology"/>
<evidence type="ECO:0000256" key="3">
    <source>
        <dbReference type="ARBA" id="ARBA00022448"/>
    </source>
</evidence>
<evidence type="ECO:0000256" key="8">
    <source>
        <dbReference type="ARBA" id="ARBA00023136"/>
    </source>
</evidence>
<keyword evidence="12" id="KW-1185">Reference proteome</keyword>
<keyword evidence="7" id="KW-0626">Porin</keyword>
<dbReference type="SUPFAM" id="SSF56935">
    <property type="entry name" value="Porins"/>
    <property type="match status" value="1"/>
</dbReference>
<sequence>MKKYTILPLSVAIASALSSGVVLANEEAFEVQAIDDQQPLIINSETDVTEGVVFSGYARYGAAYQAGDSKLVSPAGNLNGVSAGRLGNEDNGGEFQIAKAFNGANGTIWDVVVMAEHWFNSAWSDNSAGLDLKKAYAGVTNVFESQPNMYFWAGRDFHQRPQLGLNDYFWMTHDGQGGGFYNMDLGGVNLDLSVVGAVDGAGGSLVNDNGKYALTSKLHGIEFSETANLSIYANYGFASEQAKGEDYYDTTAYQIAGELNFSGQRLIVRYSENALDSVYDLAEGRTALLVNFDGSQAITDKAAIEYLASYQKLEEDDKFEENRINYNAIVRPTYAWDDVHSTWLEAGYSVVDYEDSSENNSAWKVTLSQNISIGSETWDRPMLRFYATVGEADNKHDDSKYDTFTIGAMWEAWW</sequence>
<evidence type="ECO:0000256" key="2">
    <source>
        <dbReference type="ARBA" id="ARBA00007055"/>
    </source>
</evidence>
<dbReference type="PANTHER" id="PTHR38762:SF1">
    <property type="entry name" value="CRYPTIC OUTER MEMBRANE PORIN BGLH-RELATED"/>
    <property type="match status" value="1"/>
</dbReference>
<dbReference type="EMBL" id="JAQLOI010000001">
    <property type="protein sequence ID" value="MDB1123536.1"/>
    <property type="molecule type" value="Genomic_DNA"/>
</dbReference>
<gene>
    <name evidence="11" type="ORF">PGX00_07625</name>
</gene>
<dbReference type="InterPro" id="IPR050286">
    <property type="entry name" value="G_neg_Bact_CarbUptk_Porin"/>
</dbReference>
<protein>
    <submittedName>
        <fullName evidence="11">Carbohydrate porin</fullName>
    </submittedName>
</protein>
<name>A0ABT4YPQ0_9VIBR</name>
<evidence type="ECO:0000256" key="9">
    <source>
        <dbReference type="ARBA" id="ARBA00023237"/>
    </source>
</evidence>
<evidence type="ECO:0000256" key="5">
    <source>
        <dbReference type="ARBA" id="ARBA00022692"/>
    </source>
</evidence>
<accession>A0ABT4YPQ0</accession>
<dbReference type="PANTHER" id="PTHR38762">
    <property type="entry name" value="CRYPTIC OUTER MEMBRANE PORIN BGLH-RELATED"/>
    <property type="match status" value="1"/>
</dbReference>
<feature type="chain" id="PRO_5045411463" evidence="10">
    <location>
        <begin position="25"/>
        <end position="414"/>
    </location>
</feature>
<evidence type="ECO:0000256" key="4">
    <source>
        <dbReference type="ARBA" id="ARBA00022452"/>
    </source>
</evidence>
<dbReference type="Proteomes" id="UP001210678">
    <property type="component" value="Unassembled WGS sequence"/>
</dbReference>
<keyword evidence="4" id="KW-1134">Transmembrane beta strand</keyword>
<dbReference type="Pfam" id="PF02264">
    <property type="entry name" value="LamB"/>
    <property type="match status" value="1"/>
</dbReference>
<keyword evidence="8" id="KW-0472">Membrane</keyword>
<keyword evidence="3" id="KW-0813">Transport</keyword>
<organism evidence="11 12">
    <name type="scientific">Vibrio algarum</name>
    <dbReference type="NCBI Taxonomy" id="3020714"/>
    <lineage>
        <taxon>Bacteria</taxon>
        <taxon>Pseudomonadati</taxon>
        <taxon>Pseudomonadota</taxon>
        <taxon>Gammaproteobacteria</taxon>
        <taxon>Vibrionales</taxon>
        <taxon>Vibrionaceae</taxon>
        <taxon>Vibrio</taxon>
    </lineage>
</organism>
<keyword evidence="5" id="KW-0812">Transmembrane</keyword>